<organism evidence="2 3">
    <name type="scientific">Azospirillum cavernae</name>
    <dbReference type="NCBI Taxonomy" id="2320860"/>
    <lineage>
        <taxon>Bacteria</taxon>
        <taxon>Pseudomonadati</taxon>
        <taxon>Pseudomonadota</taxon>
        <taxon>Alphaproteobacteria</taxon>
        <taxon>Rhodospirillales</taxon>
        <taxon>Azospirillaceae</taxon>
        <taxon>Azospirillum</taxon>
    </lineage>
</organism>
<dbReference type="Pfam" id="PF00075">
    <property type="entry name" value="RNase_H"/>
    <property type="match status" value="1"/>
</dbReference>
<dbReference type="PROSITE" id="PS50879">
    <property type="entry name" value="RNASE_H_1"/>
    <property type="match status" value="1"/>
</dbReference>
<accession>A0A418VPJ7</accession>
<dbReference type="AlphaFoldDB" id="A0A418VPJ7"/>
<dbReference type="Proteomes" id="UP000283458">
    <property type="component" value="Unassembled WGS sequence"/>
</dbReference>
<sequence>MGASLYGRLQLSQRTEWVGGGVALWRPDLRAVRGRTPGRQSYRMELTATLVALSTLPNGAKLVITTDCRPVLNHALSRVQRRRDADLWQAVDFHARRMTDVRWVWTKGHAGNPFNERADQLARAAAESLRP</sequence>
<evidence type="ECO:0000313" key="2">
    <source>
        <dbReference type="EMBL" id="RJF78119.1"/>
    </source>
</evidence>
<name>A0A418VPJ7_9PROT</name>
<reference evidence="2 3" key="1">
    <citation type="submission" date="2018-09" db="EMBL/GenBank/DDBJ databases">
        <authorList>
            <person name="Zhu H."/>
        </authorList>
    </citation>
    <scope>NUCLEOTIDE SEQUENCE [LARGE SCALE GENOMIC DNA]</scope>
    <source>
        <strain evidence="2 3">K2W22B-5</strain>
    </source>
</reference>
<protein>
    <recommendedName>
        <fullName evidence="1">RNase H type-1 domain-containing protein</fullName>
    </recommendedName>
</protein>
<dbReference type="InterPro" id="IPR002156">
    <property type="entry name" value="RNaseH_domain"/>
</dbReference>
<keyword evidence="3" id="KW-1185">Reference proteome</keyword>
<feature type="domain" description="RNase H type-1" evidence="1">
    <location>
        <begin position="1"/>
        <end position="127"/>
    </location>
</feature>
<dbReference type="SUPFAM" id="SSF53098">
    <property type="entry name" value="Ribonuclease H-like"/>
    <property type="match status" value="1"/>
</dbReference>
<dbReference type="EMBL" id="QYUL01000004">
    <property type="protein sequence ID" value="RJF78119.1"/>
    <property type="molecule type" value="Genomic_DNA"/>
</dbReference>
<evidence type="ECO:0000313" key="3">
    <source>
        <dbReference type="Proteomes" id="UP000283458"/>
    </source>
</evidence>
<gene>
    <name evidence="2" type="ORF">D3877_23610</name>
</gene>
<dbReference type="InterPro" id="IPR036397">
    <property type="entry name" value="RNaseH_sf"/>
</dbReference>
<dbReference type="GO" id="GO:0004523">
    <property type="term" value="F:RNA-DNA hybrid ribonuclease activity"/>
    <property type="evidence" value="ECO:0007669"/>
    <property type="project" value="InterPro"/>
</dbReference>
<comment type="caution">
    <text evidence="2">The sequence shown here is derived from an EMBL/GenBank/DDBJ whole genome shotgun (WGS) entry which is preliminary data.</text>
</comment>
<dbReference type="Gene3D" id="3.30.420.10">
    <property type="entry name" value="Ribonuclease H-like superfamily/Ribonuclease H"/>
    <property type="match status" value="1"/>
</dbReference>
<evidence type="ECO:0000259" key="1">
    <source>
        <dbReference type="PROSITE" id="PS50879"/>
    </source>
</evidence>
<dbReference type="InterPro" id="IPR012337">
    <property type="entry name" value="RNaseH-like_sf"/>
</dbReference>
<proteinExistence type="predicted"/>
<dbReference type="GO" id="GO:0003676">
    <property type="term" value="F:nucleic acid binding"/>
    <property type="evidence" value="ECO:0007669"/>
    <property type="project" value="InterPro"/>
</dbReference>